<feature type="region of interest" description="Disordered" evidence="1">
    <location>
        <begin position="694"/>
        <end position="745"/>
    </location>
</feature>
<reference evidence="2" key="2">
    <citation type="submission" date="2023-06" db="EMBL/GenBank/DDBJ databases">
        <authorList>
            <consortium name="Lawrence Berkeley National Laboratory"/>
            <person name="Haridas S."/>
            <person name="Hensen N."/>
            <person name="Bonometti L."/>
            <person name="Westerberg I."/>
            <person name="Brannstrom I.O."/>
            <person name="Guillou S."/>
            <person name="Cros-Aarteil S."/>
            <person name="Calhoun S."/>
            <person name="Kuo A."/>
            <person name="Mondo S."/>
            <person name="Pangilinan J."/>
            <person name="Riley R."/>
            <person name="Labutti K."/>
            <person name="Andreopoulos B."/>
            <person name="Lipzen A."/>
            <person name="Chen C."/>
            <person name="Yanf M."/>
            <person name="Daum C."/>
            <person name="Ng V."/>
            <person name="Clum A."/>
            <person name="Steindorff A."/>
            <person name="Ohm R."/>
            <person name="Martin F."/>
            <person name="Silar P."/>
            <person name="Natvig D."/>
            <person name="Lalanne C."/>
            <person name="Gautier V."/>
            <person name="Ament-Velasquez S.L."/>
            <person name="Kruys A."/>
            <person name="Hutchinson M.I."/>
            <person name="Powell A.J."/>
            <person name="Barry K."/>
            <person name="Miller A.N."/>
            <person name="Grigoriev I.V."/>
            <person name="Debuchy R."/>
            <person name="Gladieux P."/>
            <person name="Thoren M.H."/>
            <person name="Johannesson H."/>
        </authorList>
    </citation>
    <scope>NUCLEOTIDE SEQUENCE</scope>
    <source>
        <strain evidence="2">CBS 958.72</strain>
    </source>
</reference>
<reference evidence="2" key="1">
    <citation type="journal article" date="2023" name="Mol. Phylogenet. Evol.">
        <title>Genome-scale phylogeny and comparative genomics of the fungal order Sordariales.</title>
        <authorList>
            <person name="Hensen N."/>
            <person name="Bonometti L."/>
            <person name="Westerberg I."/>
            <person name="Brannstrom I.O."/>
            <person name="Guillou S."/>
            <person name="Cros-Aarteil S."/>
            <person name="Calhoun S."/>
            <person name="Haridas S."/>
            <person name="Kuo A."/>
            <person name="Mondo S."/>
            <person name="Pangilinan J."/>
            <person name="Riley R."/>
            <person name="LaButti K."/>
            <person name="Andreopoulos B."/>
            <person name="Lipzen A."/>
            <person name="Chen C."/>
            <person name="Yan M."/>
            <person name="Daum C."/>
            <person name="Ng V."/>
            <person name="Clum A."/>
            <person name="Steindorff A."/>
            <person name="Ohm R.A."/>
            <person name="Martin F."/>
            <person name="Silar P."/>
            <person name="Natvig D.O."/>
            <person name="Lalanne C."/>
            <person name="Gautier V."/>
            <person name="Ament-Velasquez S.L."/>
            <person name="Kruys A."/>
            <person name="Hutchinson M.I."/>
            <person name="Powell A.J."/>
            <person name="Barry K."/>
            <person name="Miller A.N."/>
            <person name="Grigoriev I.V."/>
            <person name="Debuchy R."/>
            <person name="Gladieux P."/>
            <person name="Hiltunen Thoren M."/>
            <person name="Johannesson H."/>
        </authorList>
    </citation>
    <scope>NUCLEOTIDE SEQUENCE</scope>
    <source>
        <strain evidence="2">CBS 958.72</strain>
    </source>
</reference>
<organism evidence="2 3">
    <name type="scientific">Lasiosphaeria ovina</name>
    <dbReference type="NCBI Taxonomy" id="92902"/>
    <lineage>
        <taxon>Eukaryota</taxon>
        <taxon>Fungi</taxon>
        <taxon>Dikarya</taxon>
        <taxon>Ascomycota</taxon>
        <taxon>Pezizomycotina</taxon>
        <taxon>Sordariomycetes</taxon>
        <taxon>Sordariomycetidae</taxon>
        <taxon>Sordariales</taxon>
        <taxon>Lasiosphaeriaceae</taxon>
        <taxon>Lasiosphaeria</taxon>
    </lineage>
</organism>
<accession>A0AAE0N6Q7</accession>
<feature type="compositionally biased region" description="Basic and acidic residues" evidence="1">
    <location>
        <begin position="467"/>
        <end position="479"/>
    </location>
</feature>
<feature type="compositionally biased region" description="Low complexity" evidence="1">
    <location>
        <begin position="642"/>
        <end position="654"/>
    </location>
</feature>
<evidence type="ECO:0000313" key="2">
    <source>
        <dbReference type="EMBL" id="KAK3372837.1"/>
    </source>
</evidence>
<proteinExistence type="predicted"/>
<feature type="region of interest" description="Disordered" evidence="1">
    <location>
        <begin position="184"/>
        <end position="203"/>
    </location>
</feature>
<sequence>MATGTRPRPSVVGIDLDIDIHDGDQSYNHPSAPTKDVSVLDELPLGNIQNIAQHSIDSLSADLDNFHIHTLNLAKENVYSQQQLLQPHTAKLRGRKARPHVGVDTFQIPAPAPDQDNTSSRTVSGSSSAVSSVGLLSSEDFQKNNALAIASHHLPSNQEQLSKHQAGQFEWVLSIPIGNAASDAVESRSLPSAPHGDRPDHGEARDRRLLFGCNLVHRRTQSGGHVGKDAKSANIYTLLATRIEGDEDRPTTDQAAPIEDTDIMSTTTQIQDPDTTVIRMAEPHQAEEGELQRESQLTLDTKADDTVEHFIALSPADASPRIEDSVEAIDKLEEELEALNEVTRLDRVLSPDAGKASKVQPLSATTATAKAASLPKRTGSVAASTAAARRAGAETVRVKRVERTSSVRRSTSMTFSHEEERPASVSQNVGPRKSAVARPASLLPPKPPARSSKPPTVSTFELPGEAVARRLKEQREARLSRQITSEEAAAMAAAFSPSKPHAKSTKPPTRPTFELPGEAISRRKREEREAKLRAQEEEERKRREFKARPVRNSIAPGSYPRETVASRARQGKVAQQSEDGEPAAPATPVGGTIARKRQSMAPSGPGSSAAPRASLSVASGNQQQPTRGRGLMATAAGSYHLSRATSATSTTGSIRGSGGGSVGKRSTISSEEAQQQKLRGKEILARDSVYVVDRERERREREAATKLARQEAAERSRQLSREWAKKQNAKKDALAAKYAGPAMAA</sequence>
<evidence type="ECO:0000256" key="1">
    <source>
        <dbReference type="SAM" id="MobiDB-lite"/>
    </source>
</evidence>
<feature type="compositionally biased region" description="Low complexity" evidence="1">
    <location>
        <begin position="381"/>
        <end position="395"/>
    </location>
</feature>
<feature type="region of interest" description="Disordered" evidence="1">
    <location>
        <begin position="381"/>
        <end position="680"/>
    </location>
</feature>
<comment type="caution">
    <text evidence="2">The sequence shown here is derived from an EMBL/GenBank/DDBJ whole genome shotgun (WGS) entry which is preliminary data.</text>
</comment>
<keyword evidence="3" id="KW-1185">Reference proteome</keyword>
<feature type="compositionally biased region" description="Basic and acidic residues" evidence="1">
    <location>
        <begin position="520"/>
        <end position="542"/>
    </location>
</feature>
<feature type="compositionally biased region" description="Polar residues" evidence="1">
    <location>
        <begin position="668"/>
        <end position="677"/>
    </location>
</feature>
<feature type="compositionally biased region" description="Low complexity" evidence="1">
    <location>
        <begin position="601"/>
        <end position="614"/>
    </location>
</feature>
<feature type="compositionally biased region" description="Basic and acidic residues" evidence="1">
    <location>
        <begin position="396"/>
        <end position="405"/>
    </location>
</feature>
<feature type="region of interest" description="Disordered" evidence="1">
    <location>
        <begin position="105"/>
        <end position="127"/>
    </location>
</feature>
<feature type="compositionally biased region" description="Low complexity" evidence="1">
    <location>
        <begin position="118"/>
        <end position="127"/>
    </location>
</feature>
<gene>
    <name evidence="2" type="ORF">B0T24DRAFT_702102</name>
</gene>
<evidence type="ECO:0000313" key="3">
    <source>
        <dbReference type="Proteomes" id="UP001287356"/>
    </source>
</evidence>
<dbReference type="Proteomes" id="UP001287356">
    <property type="component" value="Unassembled WGS sequence"/>
</dbReference>
<feature type="compositionally biased region" description="Polar residues" evidence="1">
    <location>
        <begin position="616"/>
        <end position="626"/>
    </location>
</feature>
<dbReference type="AlphaFoldDB" id="A0AAE0N6Q7"/>
<evidence type="ECO:0008006" key="4">
    <source>
        <dbReference type="Google" id="ProtNLM"/>
    </source>
</evidence>
<dbReference type="EMBL" id="JAULSN010000004">
    <property type="protein sequence ID" value="KAK3372837.1"/>
    <property type="molecule type" value="Genomic_DNA"/>
</dbReference>
<name>A0AAE0N6Q7_9PEZI</name>
<protein>
    <recommendedName>
        <fullName evidence="4">Carboxylesterase family protein</fullName>
    </recommendedName>
</protein>
<feature type="compositionally biased region" description="Basic and acidic residues" evidence="1">
    <location>
        <begin position="694"/>
        <end position="734"/>
    </location>
</feature>